<protein>
    <submittedName>
        <fullName evidence="1">Putative ovule protein</fullName>
    </submittedName>
</protein>
<evidence type="ECO:0000313" key="1">
    <source>
        <dbReference type="EMBL" id="JAP13346.1"/>
    </source>
</evidence>
<accession>A0A0V0GYW9</accession>
<dbReference type="AlphaFoldDB" id="A0A0V0GYW9"/>
<reference evidence="1" key="1">
    <citation type="submission" date="2015-12" db="EMBL/GenBank/DDBJ databases">
        <title>Gene expression during late stages of embryo sac development: a critical building block for successful pollen-pistil interactions.</title>
        <authorList>
            <person name="Liu Y."/>
            <person name="Joly V."/>
            <person name="Sabar M."/>
            <person name="Matton D.P."/>
        </authorList>
    </citation>
    <scope>NUCLEOTIDE SEQUENCE</scope>
</reference>
<dbReference type="EMBL" id="GEDG01028198">
    <property type="protein sequence ID" value="JAP13346.1"/>
    <property type="molecule type" value="Transcribed_RNA"/>
</dbReference>
<proteinExistence type="predicted"/>
<organism evidence="1">
    <name type="scientific">Solanum chacoense</name>
    <name type="common">Chaco potato</name>
    <dbReference type="NCBI Taxonomy" id="4108"/>
    <lineage>
        <taxon>Eukaryota</taxon>
        <taxon>Viridiplantae</taxon>
        <taxon>Streptophyta</taxon>
        <taxon>Embryophyta</taxon>
        <taxon>Tracheophyta</taxon>
        <taxon>Spermatophyta</taxon>
        <taxon>Magnoliopsida</taxon>
        <taxon>eudicotyledons</taxon>
        <taxon>Gunneridae</taxon>
        <taxon>Pentapetalae</taxon>
        <taxon>asterids</taxon>
        <taxon>lamiids</taxon>
        <taxon>Solanales</taxon>
        <taxon>Solanaceae</taxon>
        <taxon>Solanoideae</taxon>
        <taxon>Solaneae</taxon>
        <taxon>Solanum</taxon>
    </lineage>
</organism>
<name>A0A0V0GYW9_SOLCH</name>
<sequence length="108" mass="11733">MCSRGTLSLRTWLGAVTPSKPFELSLPCESSLSNLTVLPSPAPSNPVPPFSILLPVSRPTNKLSSLVMTPTFLYPPPSLICTPNVANLLMQESCLIKFLKRMLFHGPP</sequence>